<dbReference type="Proteomes" id="UP000694556">
    <property type="component" value="Chromosome 29"/>
</dbReference>
<evidence type="ECO:0000256" key="3">
    <source>
        <dbReference type="ARBA" id="ARBA00018493"/>
    </source>
</evidence>
<keyword evidence="6" id="KW-0529">Neurotransmitter</keyword>
<feature type="transmembrane region" description="Helical" evidence="10">
    <location>
        <begin position="44"/>
        <end position="68"/>
    </location>
</feature>
<feature type="region of interest" description="Disordered" evidence="9">
    <location>
        <begin position="261"/>
        <end position="371"/>
    </location>
</feature>
<dbReference type="InterPro" id="IPR036722">
    <property type="entry name" value="CART_C_sf"/>
</dbReference>
<dbReference type="PANTHER" id="PTHR16655:SF0">
    <property type="entry name" value="COCAINE- AND AMPHETAMINE-REGULATED TRANSCRIPT PROTEIN"/>
    <property type="match status" value="1"/>
</dbReference>
<dbReference type="GO" id="GO:0045202">
    <property type="term" value="C:synapse"/>
    <property type="evidence" value="ECO:0007669"/>
    <property type="project" value="GOC"/>
</dbReference>
<feature type="region of interest" description="Disordered" evidence="9">
    <location>
        <begin position="135"/>
        <end position="164"/>
    </location>
</feature>
<evidence type="ECO:0000256" key="10">
    <source>
        <dbReference type="SAM" id="Phobius"/>
    </source>
</evidence>
<evidence type="ECO:0000256" key="9">
    <source>
        <dbReference type="SAM" id="MobiDB-lite"/>
    </source>
</evidence>
<keyword evidence="10" id="KW-0812">Transmembrane</keyword>
<dbReference type="PANTHER" id="PTHR16655">
    <property type="entry name" value="COCAINE AND AMPHETAMINE REGULATED TRANSCRIPT PROTEIN"/>
    <property type="match status" value="1"/>
</dbReference>
<dbReference type="Ensembl" id="ENSCMMT00000018237.1">
    <property type="protein sequence ID" value="ENSCMMP00000016584.1"/>
    <property type="gene ID" value="ENSCMMG00000010532.1"/>
</dbReference>
<keyword evidence="8" id="KW-0527">Neuropeptide</keyword>
<reference evidence="11" key="1">
    <citation type="submission" date="2018-09" db="EMBL/GenBank/DDBJ databases">
        <title>Common duck and Muscovy duck high density SNP chip.</title>
        <authorList>
            <person name="Vignal A."/>
            <person name="Thebault N."/>
            <person name="Warren W.C."/>
        </authorList>
    </citation>
    <scope>NUCLEOTIDE SEQUENCE [LARGE SCALE GENOMIC DNA]</scope>
</reference>
<evidence type="ECO:0000256" key="4">
    <source>
        <dbReference type="ARBA" id="ARBA00022525"/>
    </source>
</evidence>
<dbReference type="GO" id="GO:0009267">
    <property type="term" value="P:cellular response to starvation"/>
    <property type="evidence" value="ECO:0007669"/>
    <property type="project" value="InterPro"/>
</dbReference>
<feature type="region of interest" description="Disordered" evidence="9">
    <location>
        <begin position="401"/>
        <end position="444"/>
    </location>
</feature>
<protein>
    <recommendedName>
        <fullName evidence="3">Cocaine- and amphetamine-regulated transcript protein</fullName>
    </recommendedName>
</protein>
<keyword evidence="4" id="KW-0964">Secreted</keyword>
<dbReference type="Pfam" id="PF06373">
    <property type="entry name" value="CART"/>
    <property type="match status" value="1"/>
</dbReference>
<feature type="compositionally biased region" description="Pro residues" evidence="9">
    <location>
        <begin position="340"/>
        <end position="359"/>
    </location>
</feature>
<reference evidence="11" key="3">
    <citation type="submission" date="2025-09" db="UniProtKB">
        <authorList>
            <consortium name="Ensembl"/>
        </authorList>
    </citation>
    <scope>IDENTIFICATION</scope>
</reference>
<dbReference type="GO" id="GO:0005615">
    <property type="term" value="C:extracellular space"/>
    <property type="evidence" value="ECO:0007669"/>
    <property type="project" value="InterPro"/>
</dbReference>
<evidence type="ECO:0000256" key="7">
    <source>
        <dbReference type="ARBA" id="ARBA00023157"/>
    </source>
</evidence>
<evidence type="ECO:0000256" key="8">
    <source>
        <dbReference type="ARBA" id="ARBA00023320"/>
    </source>
</evidence>
<evidence type="ECO:0000313" key="11">
    <source>
        <dbReference type="Ensembl" id="ENSCMMP00000016584.1"/>
    </source>
</evidence>
<comment type="similarity">
    <text evidence="2">Belongs to the CART family.</text>
</comment>
<dbReference type="GO" id="GO:0043410">
    <property type="term" value="P:positive regulation of MAPK cascade"/>
    <property type="evidence" value="ECO:0007669"/>
    <property type="project" value="InterPro"/>
</dbReference>
<reference evidence="11" key="2">
    <citation type="submission" date="2025-08" db="UniProtKB">
        <authorList>
            <consortium name="Ensembl"/>
        </authorList>
    </citation>
    <scope>IDENTIFICATION</scope>
</reference>
<evidence type="ECO:0000256" key="6">
    <source>
        <dbReference type="ARBA" id="ARBA00022894"/>
    </source>
</evidence>
<dbReference type="CDD" id="cd22852">
    <property type="entry name" value="SMN_C"/>
    <property type="match status" value="1"/>
</dbReference>
<dbReference type="GO" id="GO:0032099">
    <property type="term" value="P:negative regulation of appetite"/>
    <property type="evidence" value="ECO:0007669"/>
    <property type="project" value="InterPro"/>
</dbReference>
<feature type="compositionally biased region" description="Polar residues" evidence="9">
    <location>
        <begin position="269"/>
        <end position="278"/>
    </location>
</feature>
<accession>A0A8C3GKQ0</accession>
<keyword evidence="10" id="KW-1133">Transmembrane helix</keyword>
<dbReference type="Gene3D" id="4.10.40.30">
    <property type="entry name" value="CART, C-terminal domain"/>
    <property type="match status" value="1"/>
</dbReference>
<organism evidence="11 12">
    <name type="scientific">Cairina moschata</name>
    <name type="common">Muscovy duck</name>
    <dbReference type="NCBI Taxonomy" id="8855"/>
    <lineage>
        <taxon>Eukaryota</taxon>
        <taxon>Metazoa</taxon>
        <taxon>Chordata</taxon>
        <taxon>Craniata</taxon>
        <taxon>Vertebrata</taxon>
        <taxon>Euteleostomi</taxon>
        <taxon>Archelosauria</taxon>
        <taxon>Archosauria</taxon>
        <taxon>Dinosauria</taxon>
        <taxon>Saurischia</taxon>
        <taxon>Theropoda</taxon>
        <taxon>Coelurosauria</taxon>
        <taxon>Aves</taxon>
        <taxon>Neognathae</taxon>
        <taxon>Galloanserae</taxon>
        <taxon>Anseriformes</taxon>
        <taxon>Anatidae</taxon>
        <taxon>Anatinae</taxon>
        <taxon>Cairina</taxon>
    </lineage>
</organism>
<evidence type="ECO:0000313" key="12">
    <source>
        <dbReference type="Proteomes" id="UP000694556"/>
    </source>
</evidence>
<dbReference type="GO" id="GO:0007268">
    <property type="term" value="P:chemical synaptic transmission"/>
    <property type="evidence" value="ECO:0007669"/>
    <property type="project" value="UniProtKB-KW"/>
</dbReference>
<feature type="transmembrane region" description="Helical" evidence="10">
    <location>
        <begin position="109"/>
        <end position="126"/>
    </location>
</feature>
<dbReference type="Pfam" id="PF20635">
    <property type="entry name" value="SMN_YG-box"/>
    <property type="match status" value="1"/>
</dbReference>
<keyword evidence="10" id="KW-0472">Membrane</keyword>
<sequence length="513" mass="56502">QNVSFIFSVFKSLLFVFFFILLFLFLLFFLFFISFHFFSFFFSFLFFSFLFFSFLFFSFLFFSFLFFSFFSFPFSIFSPFFSFIPLFSLFFFSLFFVLFHFFFFFSFPFYLFIFISPFPFISFFFHSSIPSLPPRPPPFTPPPTRGRQSPHRRRSPRPPLAAFPPQSPLGFVVRSHLTPPAPSGAGNYITQGAPRGGGGPGRTGTWPGGPRGRGYEPGRGWGGGVPGWDGAGGAPGGPGRGHRAVCAPVLCPVPGTRCPPLPFPPPQDISGTPTWSGTPSEEEEEEEEGSRGGSPGSSRFRPRGGPRGRQGPVPPPRKAPQKAAEPPKAARKRSSAKGRQPPPSPWPPPPAPPPPPWPHVPGEEEEEEEEGALAAMLMGWYMSGYHTGFYMPDPSPCALPVPAPLQESRPHRSGGVPAPWIQGSQPHGFRSPNPTNPHGEEEGSSLHPALVEALQEVLEKLRGRELPAAKKKLGRVPSCLPREPCAVRMGARFGTRCSCPPGTACNLHVLKCS</sequence>
<dbReference type="InterPro" id="IPR047313">
    <property type="entry name" value="SMN_C"/>
</dbReference>
<evidence type="ECO:0000256" key="2">
    <source>
        <dbReference type="ARBA" id="ARBA00005294"/>
    </source>
</evidence>
<keyword evidence="7" id="KW-1015">Disulfide bond</keyword>
<keyword evidence="12" id="KW-1185">Reference proteome</keyword>
<feature type="compositionally biased region" description="Gly residues" evidence="9">
    <location>
        <begin position="194"/>
        <end position="239"/>
    </location>
</feature>
<proteinExistence type="inferred from homology"/>
<evidence type="ECO:0000256" key="5">
    <source>
        <dbReference type="ARBA" id="ARBA00022685"/>
    </source>
</evidence>
<name>A0A8C3GKQ0_CAIMO</name>
<feature type="compositionally biased region" description="Pro residues" evidence="9">
    <location>
        <begin position="135"/>
        <end position="144"/>
    </location>
</feature>
<dbReference type="AlphaFoldDB" id="A0A8C3GKQ0"/>
<dbReference type="SUPFAM" id="SSF64546">
    <property type="entry name" value="Satiety factor CART (cocaine and amphetamine regulated transcript)"/>
    <property type="match status" value="1"/>
</dbReference>
<feature type="transmembrane region" description="Helical" evidence="10">
    <location>
        <begin position="12"/>
        <end position="38"/>
    </location>
</feature>
<feature type="transmembrane region" description="Helical" evidence="10">
    <location>
        <begin position="80"/>
        <end position="103"/>
    </location>
</feature>
<comment type="subcellular location">
    <subcellularLocation>
        <location evidence="1">Secreted</location>
    </subcellularLocation>
</comment>
<dbReference type="GO" id="GO:0005184">
    <property type="term" value="F:neuropeptide hormone activity"/>
    <property type="evidence" value="ECO:0007669"/>
    <property type="project" value="InterPro"/>
</dbReference>
<dbReference type="GO" id="GO:0008343">
    <property type="term" value="P:adult feeding behavior"/>
    <property type="evidence" value="ECO:0007669"/>
    <property type="project" value="InterPro"/>
</dbReference>
<feature type="region of interest" description="Disordered" evidence="9">
    <location>
        <begin position="183"/>
        <end position="241"/>
    </location>
</feature>
<dbReference type="InterPro" id="IPR009106">
    <property type="entry name" value="CART"/>
</dbReference>
<dbReference type="GO" id="GO:0007218">
    <property type="term" value="P:neuropeptide signaling pathway"/>
    <property type="evidence" value="ECO:0007669"/>
    <property type="project" value="UniProtKB-KW"/>
</dbReference>
<evidence type="ECO:0000256" key="1">
    <source>
        <dbReference type="ARBA" id="ARBA00004613"/>
    </source>
</evidence>
<keyword evidence="5" id="KW-0165">Cleavage on pair of basic residues</keyword>